<evidence type="ECO:0000256" key="6">
    <source>
        <dbReference type="SAM" id="Phobius"/>
    </source>
</evidence>
<gene>
    <name evidence="7" type="ordered locus">Acear_1288</name>
</gene>
<comment type="subcellular location">
    <subcellularLocation>
        <location evidence="1">Membrane</location>
        <topology evidence="1">Multi-pass membrane protein</topology>
    </subcellularLocation>
</comment>
<evidence type="ECO:0000256" key="2">
    <source>
        <dbReference type="ARBA" id="ARBA00022448"/>
    </source>
</evidence>
<feature type="transmembrane region" description="Helical" evidence="6">
    <location>
        <begin position="86"/>
        <end position="110"/>
    </location>
</feature>
<feature type="transmembrane region" description="Helical" evidence="6">
    <location>
        <begin position="12"/>
        <end position="32"/>
    </location>
</feature>
<dbReference type="PRINTS" id="PR00176">
    <property type="entry name" value="NANEUSMPORT"/>
</dbReference>
<dbReference type="CDD" id="cd10334">
    <property type="entry name" value="SLC6sbd_u1"/>
    <property type="match status" value="1"/>
</dbReference>
<evidence type="ECO:0000313" key="8">
    <source>
        <dbReference type="Proteomes" id="UP000001661"/>
    </source>
</evidence>
<name>D9QQL0_ACEAZ</name>
<keyword evidence="5 6" id="KW-0472">Membrane</keyword>
<feature type="transmembrane region" description="Helical" evidence="6">
    <location>
        <begin position="179"/>
        <end position="202"/>
    </location>
</feature>
<dbReference type="RefSeq" id="WP_013278247.1">
    <property type="nucleotide sequence ID" value="NC_014378.1"/>
</dbReference>
<keyword evidence="2" id="KW-0813">Transport</keyword>
<dbReference type="OrthoDB" id="9762833at2"/>
<dbReference type="InterPro" id="IPR000175">
    <property type="entry name" value="Na/ntran_symport"/>
</dbReference>
<feature type="transmembrane region" description="Helical" evidence="6">
    <location>
        <begin position="44"/>
        <end position="65"/>
    </location>
</feature>
<protein>
    <submittedName>
        <fullName evidence="7">Sodium:neurotransmitter symporter</fullName>
    </submittedName>
</protein>
<dbReference type="InterPro" id="IPR037272">
    <property type="entry name" value="SNS_sf"/>
</dbReference>
<dbReference type="Proteomes" id="UP000001661">
    <property type="component" value="Chromosome"/>
</dbReference>
<feature type="transmembrane region" description="Helical" evidence="6">
    <location>
        <begin position="258"/>
        <end position="284"/>
    </location>
</feature>
<accession>D9QQL0</accession>
<keyword evidence="3 6" id="KW-0812">Transmembrane</keyword>
<dbReference type="AlphaFoldDB" id="D9QQL0"/>
<evidence type="ECO:0000313" key="7">
    <source>
        <dbReference type="EMBL" id="ADL12801.1"/>
    </source>
</evidence>
<dbReference type="eggNOG" id="COG0733">
    <property type="taxonomic scope" value="Bacteria"/>
</dbReference>
<dbReference type="SUPFAM" id="SSF161070">
    <property type="entry name" value="SNF-like"/>
    <property type="match status" value="1"/>
</dbReference>
<dbReference type="Pfam" id="PF00209">
    <property type="entry name" value="SNF"/>
    <property type="match status" value="2"/>
</dbReference>
<keyword evidence="8" id="KW-1185">Reference proteome</keyword>
<dbReference type="PANTHER" id="PTHR11616">
    <property type="entry name" value="SODIUM/CHLORIDE DEPENDENT TRANSPORTER"/>
    <property type="match status" value="1"/>
</dbReference>
<dbReference type="KEGG" id="aar:Acear_1288"/>
<feature type="transmembrane region" description="Helical" evidence="6">
    <location>
        <begin position="466"/>
        <end position="485"/>
    </location>
</feature>
<dbReference type="NCBIfam" id="NF037979">
    <property type="entry name" value="Na_transp"/>
    <property type="match status" value="1"/>
</dbReference>
<organism evidence="7 8">
    <name type="scientific">Acetohalobium arabaticum (strain ATCC 49924 / DSM 5501 / Z-7288)</name>
    <dbReference type="NCBI Taxonomy" id="574087"/>
    <lineage>
        <taxon>Bacteria</taxon>
        <taxon>Bacillati</taxon>
        <taxon>Bacillota</taxon>
        <taxon>Clostridia</taxon>
        <taxon>Halanaerobiales</taxon>
        <taxon>Halobacteroidaceae</taxon>
        <taxon>Acetohalobium</taxon>
    </lineage>
</organism>
<evidence type="ECO:0000256" key="3">
    <source>
        <dbReference type="ARBA" id="ARBA00022692"/>
    </source>
</evidence>
<feature type="transmembrane region" description="Helical" evidence="6">
    <location>
        <begin position="428"/>
        <end position="446"/>
    </location>
</feature>
<dbReference type="GO" id="GO:0035725">
    <property type="term" value="P:sodium ion transmembrane transport"/>
    <property type="evidence" value="ECO:0007669"/>
    <property type="project" value="TreeGrafter"/>
</dbReference>
<feature type="transmembrane region" description="Helical" evidence="6">
    <location>
        <begin position="318"/>
        <end position="339"/>
    </location>
</feature>
<feature type="transmembrane region" description="Helical" evidence="6">
    <location>
        <begin position="146"/>
        <end position="167"/>
    </location>
</feature>
<keyword evidence="4 6" id="KW-1133">Transmembrane helix</keyword>
<evidence type="ECO:0000256" key="1">
    <source>
        <dbReference type="ARBA" id="ARBA00004141"/>
    </source>
</evidence>
<feature type="transmembrane region" description="Helical" evidence="6">
    <location>
        <begin position="222"/>
        <end position="246"/>
    </location>
</feature>
<reference evidence="7 8" key="1">
    <citation type="journal article" date="2010" name="Stand. Genomic Sci.">
        <title>Complete genome sequence of Acetohalobium arabaticum type strain (Z-7288).</title>
        <authorList>
            <person name="Sikorski J."/>
            <person name="Lapidus A."/>
            <person name="Chertkov O."/>
            <person name="Lucas S."/>
            <person name="Copeland A."/>
            <person name="Glavina Del Rio T."/>
            <person name="Nolan M."/>
            <person name="Tice H."/>
            <person name="Cheng J.F."/>
            <person name="Han C."/>
            <person name="Brambilla E."/>
            <person name="Pitluck S."/>
            <person name="Liolios K."/>
            <person name="Ivanova N."/>
            <person name="Mavromatis K."/>
            <person name="Mikhailova N."/>
            <person name="Pati A."/>
            <person name="Bruce D."/>
            <person name="Detter C."/>
            <person name="Tapia R."/>
            <person name="Goodwin L."/>
            <person name="Chen A."/>
            <person name="Palaniappan K."/>
            <person name="Land M."/>
            <person name="Hauser L."/>
            <person name="Chang Y.J."/>
            <person name="Jeffries C.D."/>
            <person name="Rohde M."/>
            <person name="Goker M."/>
            <person name="Spring S."/>
            <person name="Woyke T."/>
            <person name="Bristow J."/>
            <person name="Eisen J.A."/>
            <person name="Markowitz V."/>
            <person name="Hugenholtz P."/>
            <person name="Kyrpides N.C."/>
            <person name="Klenk H.P."/>
        </authorList>
    </citation>
    <scope>NUCLEOTIDE SEQUENCE [LARGE SCALE GENOMIC DNA]</scope>
    <source>
        <strain evidence="8">ATCC 49924 / DSM 5501 / Z-7288</strain>
    </source>
</reference>
<dbReference type="STRING" id="574087.Acear_1288"/>
<feature type="transmembrane region" description="Helical" evidence="6">
    <location>
        <begin position="360"/>
        <end position="381"/>
    </location>
</feature>
<evidence type="ECO:0000256" key="5">
    <source>
        <dbReference type="ARBA" id="ARBA00023136"/>
    </source>
</evidence>
<proteinExistence type="predicted"/>
<feature type="transmembrane region" description="Helical" evidence="6">
    <location>
        <begin position="387"/>
        <end position="408"/>
    </location>
</feature>
<dbReference type="EMBL" id="CP002105">
    <property type="protein sequence ID" value="ADL12801.1"/>
    <property type="molecule type" value="Genomic_DNA"/>
</dbReference>
<evidence type="ECO:0000256" key="4">
    <source>
        <dbReference type="ARBA" id="ARBA00022989"/>
    </source>
</evidence>
<dbReference type="HOGENOM" id="CLU_006855_3_3_9"/>
<dbReference type="PROSITE" id="PS50267">
    <property type="entry name" value="NA_NEUROTRAN_SYMP_3"/>
    <property type="match status" value="1"/>
</dbReference>
<dbReference type="PANTHER" id="PTHR11616:SF240">
    <property type="entry name" value="BLOATED TUBULES, ISOFORM B-RELATED"/>
    <property type="match status" value="1"/>
</dbReference>
<dbReference type="GO" id="GO:0005886">
    <property type="term" value="C:plasma membrane"/>
    <property type="evidence" value="ECO:0007669"/>
    <property type="project" value="TreeGrafter"/>
</dbReference>
<sequence length="499" mass="54850">MESSENQWGSRLGFILATIGSAVGLGNIWRFSYVAYDNGGGAFLIPYFFALLTTGIPLLILEFSFGQKMRGSAPFSFTKVDEKWEWLGWWSTLVTFVLISYYSVIISWSFKYIYYAFSGAWGSNPEAFLYNTHLQLTSGIGELGGVNLSVLLIVLVVWLINFVIVYNGIEAGVEKASKIFMPILALLMLIIVVRGITLPGAVEGINKFLEPDFAALLNPGVWLAAYGQIFFTLSVCFGVMIAYGSYLSEDSDIVNNAFITALANCSFSFIVGIGVFGILGYMAAQTGQPIEEVVAQSIGLAFVAFPKAINMLPAFNTVLGVIFFVALGIAGISSSISMVEAVSAPVMDKFNLSRKKATTIVCGLGFIASILFTTGAGLYFLDIIDHYNMQFGVAVIGILEAVVIGWYYKAEVLRDFFNPISNFQVGRWWDIMIKYITPLFLTYMLIRSFVMELNQPYAGYPVSDLKIGWIAAAGVLIMSIILNLLPNRYDGLVKNETDL</sequence>